<dbReference type="Pfam" id="PF12675">
    <property type="entry name" value="DUF3795"/>
    <property type="match status" value="1"/>
</dbReference>
<protein>
    <recommendedName>
        <fullName evidence="2">DUF3795 domain-containing protein</fullName>
    </recommendedName>
</protein>
<organism evidence="1">
    <name type="scientific">bioreactor metagenome</name>
    <dbReference type="NCBI Taxonomy" id="1076179"/>
    <lineage>
        <taxon>unclassified sequences</taxon>
        <taxon>metagenomes</taxon>
        <taxon>ecological metagenomes</taxon>
    </lineage>
</organism>
<comment type="caution">
    <text evidence="1">The sequence shown here is derived from an EMBL/GenBank/DDBJ whole genome shotgun (WGS) entry which is preliminary data.</text>
</comment>
<dbReference type="EMBL" id="VSSQ01001794">
    <property type="protein sequence ID" value="MPM11174.1"/>
    <property type="molecule type" value="Genomic_DNA"/>
</dbReference>
<evidence type="ECO:0000313" key="1">
    <source>
        <dbReference type="EMBL" id="MPM11174.1"/>
    </source>
</evidence>
<gene>
    <name evidence="1" type="ORF">SDC9_57513</name>
</gene>
<dbReference type="InterPro" id="IPR024227">
    <property type="entry name" value="DUF3795"/>
</dbReference>
<evidence type="ECO:0008006" key="2">
    <source>
        <dbReference type="Google" id="ProtNLM"/>
    </source>
</evidence>
<proteinExistence type="predicted"/>
<dbReference type="AlphaFoldDB" id="A0A644XAL2"/>
<accession>A0A644XAL2</accession>
<reference evidence="1" key="1">
    <citation type="submission" date="2019-08" db="EMBL/GenBank/DDBJ databases">
        <authorList>
            <person name="Kucharzyk K."/>
            <person name="Murdoch R.W."/>
            <person name="Higgins S."/>
            <person name="Loffler F."/>
        </authorList>
    </citation>
    <scope>NUCLEOTIDE SEQUENCE</scope>
</reference>
<name>A0A644XAL2_9ZZZZ</name>
<sequence>MTSTISICGLDCSTCPEFEKQCAGCVAISGKVFWSTHFNLDKCPLHKCCTDDHSFAHCGQCDQLPCKTYFDMRDPSSTDEQHQESIKNRVEVLRGL</sequence>